<dbReference type="Gene3D" id="3.30.2060.10">
    <property type="entry name" value="Penicillin-binding protein 1b domain"/>
    <property type="match status" value="1"/>
</dbReference>
<dbReference type="InterPro" id="IPR027417">
    <property type="entry name" value="P-loop_NTPase"/>
</dbReference>
<dbReference type="SMART" id="SM01058">
    <property type="entry name" value="CarD_TRCF"/>
    <property type="match status" value="1"/>
</dbReference>
<dbReference type="GO" id="GO:0005524">
    <property type="term" value="F:ATP binding"/>
    <property type="evidence" value="ECO:0007669"/>
    <property type="project" value="UniProtKB-UniRule"/>
</dbReference>
<evidence type="ECO:0000259" key="10">
    <source>
        <dbReference type="PROSITE" id="PS51192"/>
    </source>
</evidence>
<evidence type="ECO:0000256" key="2">
    <source>
        <dbReference type="ARBA" id="ARBA00022741"/>
    </source>
</evidence>
<dbReference type="PROSITE" id="PS51194">
    <property type="entry name" value="HELICASE_CTER"/>
    <property type="match status" value="1"/>
</dbReference>
<sequence length="1157" mass="131217">MPTAFLQKFLTGPDYQVRVFKSGPASQLRLAQHLLAKGRNVVLVLPSSAELPLYSSLASLLASAEAELPFWERTWARFPQYAVEETPRRSSWPERWKALFTLSRPGRARGVLLPLENLLQKWPHPDILQHEYLHLGKGEEIIQDDLLETLINWGYRRVSMVTAVGEISLRGDILDVFAPGYDLPLRMEFFGDTLERIGLFEPMSQRSRTELETVALLPVTGCIGAGTYREDARAMYDGWLRLGELSRTARAALEEEDAPAGLPPAMYYPGAVGLDAWLPRDSVFIIAEAQDLRTKLEEAGWAWQNHFREREWPRQGLVLTSGDARKIWEGSRRILCESLVMGVRGDGEELPEESVNGFEDLFWTPESRNRPWRALMQALPEWRRIYDQTLFCFHTEQSRRKFLQLAAQDQHVLKTEYSASERGIFALVGSLGRGMRLPWARMQILPESVLQPGAPKAHKAAARAFRGLDTFDDLEAGALLIHRDYGLCRFGGLHRIRFGSVANDYLLLQYEGEDRLYLPVDRLGQVQRYKGPEGATPALDRLGGTAWTRARERTRQSVAKIARDLVEMYAFRKIAKGFTYHPLSELYWEFEAGFGFEATRDQEKAIADVLADMERSEPMDRLVCGDVGFGKTEVALRAAFRAVVDGKQVALLCPTTVLAEQHYQTFRQRMEPFSISVGLLSRFVPAAGQKRVIDAVRRGQVDVLIGTHRMLSKDVEFANLSLLILDEEQRFGVKHKERIKKMRSTIDVLTLTATPIPRTLQLSLSGIRGLSVIETPPRDRKPVETSLMERDAGELRPILERELARGGQVFWVYNRVQGLERVAEFVSSLAPQARVGMAHGQMKAQDLEDTMHRFWHGELDILVCTAIVESGLDFPRANTLIVDQAQLFGLGQLYQLRGRVGRSSEQAYAYFIIPDLDRLQETSRKRLKIILDMDYLGAGFKVAMEDLRLRGAGNILGEAQSGTMGKVGLDLFLEMLEEEVARLRGGKVETHIEPELNLGFQALIPEEYMPDGQERLQCYKSLSSCREEAEILEIVDDLRDRFGSLPEALKTFVAVLMVKIDARRLGAVRVDLFEDRALMHWDETRHSLDLEKLMTWVRERADSARLLPPAKLELRMAGQSSRAEAMRLLKDMLTDLRRRLHGEDNPKIELDAALAQG</sequence>
<dbReference type="InterPro" id="IPR004576">
    <property type="entry name" value="Mfd"/>
</dbReference>
<keyword evidence="2 9" id="KW-0547">Nucleotide-binding</keyword>
<dbReference type="PANTHER" id="PTHR47964:SF1">
    <property type="entry name" value="ATP-DEPENDENT DNA HELICASE HOMOLOG RECG, CHLOROPLASTIC"/>
    <property type="match status" value="1"/>
</dbReference>
<comment type="function">
    <text evidence="9">Couples transcription and DNA repair by recognizing RNA polymerase (RNAP) stalled at DNA lesions. Mediates ATP-dependent release of RNAP and its truncated transcript from the DNA, and recruitment of nucleotide excision repair machinery to the damaged site.</text>
</comment>
<dbReference type="InterPro" id="IPR003711">
    <property type="entry name" value="CarD-like/TRCF_RID"/>
</dbReference>
<protein>
    <recommendedName>
        <fullName evidence="9">Transcription-repair-coupling factor</fullName>
        <shortName evidence="9">TRCF</shortName>
        <ecNumber evidence="9">3.6.4.-</ecNumber>
    </recommendedName>
</protein>
<dbReference type="InterPro" id="IPR011545">
    <property type="entry name" value="DEAD/DEAH_box_helicase_dom"/>
</dbReference>
<dbReference type="InterPro" id="IPR005118">
    <property type="entry name" value="TRCF_C"/>
</dbReference>
<evidence type="ECO:0000313" key="12">
    <source>
        <dbReference type="EMBL" id="AMD94057.1"/>
    </source>
</evidence>
<comment type="subcellular location">
    <subcellularLocation>
        <location evidence="9">Cytoplasm</location>
    </subcellularLocation>
</comment>
<accession>A0A0X8JSK5</accession>
<keyword evidence="5" id="KW-0347">Helicase</keyword>
<dbReference type="EC" id="3.6.4.-" evidence="9"/>
<evidence type="ECO:0000256" key="9">
    <source>
        <dbReference type="HAMAP-Rule" id="MF_00969"/>
    </source>
</evidence>
<proteinExistence type="inferred from homology"/>
<dbReference type="Pfam" id="PF00270">
    <property type="entry name" value="DEAD"/>
    <property type="match status" value="1"/>
</dbReference>
<dbReference type="EMBL" id="CP014230">
    <property type="protein sequence ID" value="AMD94057.1"/>
    <property type="molecule type" value="Genomic_DNA"/>
</dbReference>
<dbReference type="CDD" id="cd17991">
    <property type="entry name" value="DEXHc_TRCF"/>
    <property type="match status" value="1"/>
</dbReference>
<dbReference type="GO" id="GO:0003684">
    <property type="term" value="F:damaged DNA binding"/>
    <property type="evidence" value="ECO:0007669"/>
    <property type="project" value="InterPro"/>
</dbReference>
<evidence type="ECO:0000256" key="3">
    <source>
        <dbReference type="ARBA" id="ARBA00022763"/>
    </source>
</evidence>
<dbReference type="Gene3D" id="3.40.50.11180">
    <property type="match status" value="1"/>
</dbReference>
<dbReference type="Pfam" id="PF00271">
    <property type="entry name" value="Helicase_C"/>
    <property type="match status" value="1"/>
</dbReference>
<evidence type="ECO:0000256" key="1">
    <source>
        <dbReference type="ARBA" id="ARBA00022490"/>
    </source>
</evidence>
<organism evidence="12 13">
    <name type="scientific">Desulfomicrobium orale DSM 12838</name>
    <dbReference type="NCBI Taxonomy" id="888061"/>
    <lineage>
        <taxon>Bacteria</taxon>
        <taxon>Pseudomonadati</taxon>
        <taxon>Thermodesulfobacteriota</taxon>
        <taxon>Desulfovibrionia</taxon>
        <taxon>Desulfovibrionales</taxon>
        <taxon>Desulfomicrobiaceae</taxon>
        <taxon>Desulfomicrobium</taxon>
    </lineage>
</organism>
<evidence type="ECO:0000256" key="5">
    <source>
        <dbReference type="ARBA" id="ARBA00022806"/>
    </source>
</evidence>
<dbReference type="Pfam" id="PF02559">
    <property type="entry name" value="CarD_TRCF_RID"/>
    <property type="match status" value="1"/>
</dbReference>
<dbReference type="Gene3D" id="2.40.10.170">
    <property type="match status" value="1"/>
</dbReference>
<comment type="similarity">
    <text evidence="9">In the C-terminal section; belongs to the helicase family. RecG subfamily.</text>
</comment>
<dbReference type="GO" id="GO:0006355">
    <property type="term" value="P:regulation of DNA-templated transcription"/>
    <property type="evidence" value="ECO:0007669"/>
    <property type="project" value="UniProtKB-UniRule"/>
</dbReference>
<dbReference type="STRING" id="888061.AXF15_07840"/>
<gene>
    <name evidence="9" type="primary">mfd</name>
    <name evidence="12" type="ORF">AXF15_07840</name>
</gene>
<dbReference type="Gene3D" id="3.40.50.300">
    <property type="entry name" value="P-loop containing nucleotide triphosphate hydrolases"/>
    <property type="match status" value="2"/>
</dbReference>
<name>A0A0X8JSK5_9BACT</name>
<dbReference type="PROSITE" id="PS51192">
    <property type="entry name" value="HELICASE_ATP_BIND_1"/>
    <property type="match status" value="1"/>
</dbReference>
<dbReference type="Pfam" id="PF17757">
    <property type="entry name" value="UvrB_inter"/>
    <property type="match status" value="1"/>
</dbReference>
<evidence type="ECO:0000256" key="4">
    <source>
        <dbReference type="ARBA" id="ARBA00022801"/>
    </source>
</evidence>
<evidence type="ECO:0000313" key="13">
    <source>
        <dbReference type="Proteomes" id="UP000063964"/>
    </source>
</evidence>
<dbReference type="Proteomes" id="UP000063964">
    <property type="component" value="Chromosome"/>
</dbReference>
<feature type="domain" description="Helicase C-terminal" evidence="11">
    <location>
        <begin position="794"/>
        <end position="948"/>
    </location>
</feature>
<keyword evidence="7 9" id="KW-0238">DNA-binding</keyword>
<dbReference type="PANTHER" id="PTHR47964">
    <property type="entry name" value="ATP-DEPENDENT DNA HELICASE HOMOLOG RECG, CHLOROPLASTIC"/>
    <property type="match status" value="1"/>
</dbReference>
<keyword evidence="3 9" id="KW-0227">DNA damage</keyword>
<dbReference type="Pfam" id="PF03461">
    <property type="entry name" value="TRCF"/>
    <property type="match status" value="1"/>
</dbReference>
<dbReference type="AlphaFoldDB" id="A0A0X8JSK5"/>
<comment type="similarity">
    <text evidence="9">In the N-terminal section; belongs to the UvrB family.</text>
</comment>
<dbReference type="SUPFAM" id="SSF52540">
    <property type="entry name" value="P-loop containing nucleoside triphosphate hydrolases"/>
    <property type="match status" value="3"/>
</dbReference>
<dbReference type="InterPro" id="IPR036101">
    <property type="entry name" value="CarD-like/TRCF_RID_sf"/>
</dbReference>
<evidence type="ECO:0000259" key="11">
    <source>
        <dbReference type="PROSITE" id="PS51194"/>
    </source>
</evidence>
<dbReference type="InterPro" id="IPR041471">
    <property type="entry name" value="UvrB_inter"/>
</dbReference>
<reference evidence="13" key="1">
    <citation type="submission" date="2016-02" db="EMBL/GenBank/DDBJ databases">
        <authorList>
            <person name="Holder M.E."/>
            <person name="Ajami N.J."/>
            <person name="Petrosino J.F."/>
        </authorList>
    </citation>
    <scope>NUCLEOTIDE SEQUENCE [LARGE SCALE GENOMIC DNA]</scope>
    <source>
        <strain evidence="13">DSM 12838</strain>
    </source>
</reference>
<dbReference type="NCBIfam" id="TIGR00580">
    <property type="entry name" value="mfd"/>
    <property type="match status" value="1"/>
</dbReference>
<dbReference type="SUPFAM" id="SSF141259">
    <property type="entry name" value="CarD-like"/>
    <property type="match status" value="1"/>
</dbReference>
<dbReference type="SMART" id="SM00982">
    <property type="entry name" value="TRCF"/>
    <property type="match status" value="1"/>
</dbReference>
<dbReference type="SUPFAM" id="SSF143517">
    <property type="entry name" value="TRCF domain-like"/>
    <property type="match status" value="1"/>
</dbReference>
<keyword evidence="6 9" id="KW-0067">ATP-binding</keyword>
<dbReference type="InterPro" id="IPR047112">
    <property type="entry name" value="RecG/Mfd"/>
</dbReference>
<evidence type="ECO:0000256" key="8">
    <source>
        <dbReference type="ARBA" id="ARBA00023204"/>
    </source>
</evidence>
<dbReference type="SMART" id="SM00490">
    <property type="entry name" value="HELICc"/>
    <property type="match status" value="1"/>
</dbReference>
<dbReference type="SMART" id="SM00487">
    <property type="entry name" value="DEXDc"/>
    <property type="match status" value="1"/>
</dbReference>
<dbReference type="GO" id="GO:0000716">
    <property type="term" value="P:transcription-coupled nucleotide-excision repair, DNA damage recognition"/>
    <property type="evidence" value="ECO:0007669"/>
    <property type="project" value="UniProtKB-UniRule"/>
</dbReference>
<dbReference type="InterPro" id="IPR014001">
    <property type="entry name" value="Helicase_ATP-bd"/>
</dbReference>
<dbReference type="GO" id="GO:0016787">
    <property type="term" value="F:hydrolase activity"/>
    <property type="evidence" value="ECO:0007669"/>
    <property type="project" value="UniProtKB-KW"/>
</dbReference>
<dbReference type="GO" id="GO:0003678">
    <property type="term" value="F:DNA helicase activity"/>
    <property type="evidence" value="ECO:0007669"/>
    <property type="project" value="TreeGrafter"/>
</dbReference>
<keyword evidence="13" id="KW-1185">Reference proteome</keyword>
<dbReference type="InterPro" id="IPR001650">
    <property type="entry name" value="Helicase_C-like"/>
</dbReference>
<feature type="domain" description="Helicase ATP-binding" evidence="10">
    <location>
        <begin position="612"/>
        <end position="773"/>
    </location>
</feature>
<keyword evidence="1 9" id="KW-0963">Cytoplasm</keyword>
<dbReference type="GO" id="GO:0005737">
    <property type="term" value="C:cytoplasm"/>
    <property type="evidence" value="ECO:0007669"/>
    <property type="project" value="UniProtKB-SubCell"/>
</dbReference>
<evidence type="ECO:0000256" key="7">
    <source>
        <dbReference type="ARBA" id="ARBA00023125"/>
    </source>
</evidence>
<dbReference type="Gene3D" id="3.90.1150.50">
    <property type="entry name" value="Transcription-repair-coupling factor, D7 domain"/>
    <property type="match status" value="1"/>
</dbReference>
<keyword evidence="8 9" id="KW-0234">DNA repair</keyword>
<dbReference type="HAMAP" id="MF_00969">
    <property type="entry name" value="TRCF"/>
    <property type="match status" value="1"/>
</dbReference>
<dbReference type="InterPro" id="IPR037235">
    <property type="entry name" value="TRCF-like_C_D7"/>
</dbReference>
<evidence type="ECO:0000256" key="6">
    <source>
        <dbReference type="ARBA" id="ARBA00022840"/>
    </source>
</evidence>
<dbReference type="KEGG" id="doa:AXF15_07840"/>
<keyword evidence="4 9" id="KW-0378">Hydrolase</keyword>